<evidence type="ECO:0008006" key="3">
    <source>
        <dbReference type="Google" id="ProtNLM"/>
    </source>
</evidence>
<dbReference type="OrthoDB" id="4388915at2"/>
<dbReference type="AlphaFoldDB" id="A0A5C5ULT1"/>
<sequence length="870" mass="97725">MFEHESVQDLMALAHETPYGKKCSALWAEAARRAGAEGLEREELVCYMQLAVAFTLGGEVTRMVAPFMWVDKRRKERPDLVTESMQRSFGWYFKYLMLVLREIPQVPADECFRTLDQMREYYQGLGDSLKPYYLREYYMYTTLGRVEDAEEAYRKWQLADKSDLSDCAACDPQHEVGYLTQRGRWEEAVEVGNRALASSESYCSAQPENMYSHMLVPWLRTGNDAKAWPAHVRAMQRNSQRAHFLKHFHQHLFYLELSGSAGRPQRLQRGLELVTRFLPWWLEAETPIVLMEIATASARVFAAQPDQQERLDITLPGQSLPWVRVPDLANPTMAEAHEWCAQLALKIAAMFDARPGLEHPHQVAEVTHQLYHLEPAPVFHDTDALADVSGQFSPVNTDYRLQSALGVAPEDAADGTPENPADGDAAAEEQPPIVAIDIHGPWRELTEEQLVAEHAALGTSMPSIFSYRLDFTCDVDIDTAAEREPARQYLLEAHRLLAADNYMEAARAADRAMRTPSEEPISVRLIALRVLAVTALMAGYFAECCEAARHRLNLAAACGLLRVQLDSAILLVHGLLNQEQWSEAAEVAHTALAALQHAIDFPSGAATVRHTPEQLVQQTITLRELLVRALSEADLDTAAAHEALRLAELAQTAEQKVSALDQALNGFHADREYERCFAVGDQLVAAAESMLLEVQAEATVDESAQHKFKNAVKEACRILMNVALVRSEQPAMIDESTADYVENLLRRRLDLLIKHLTDETHGAEYYRADNLEDHGLIALRCRRLQDAMGYLERAADEFLALGYERYAARALNTAAHAQLQAANIPAAKNYVLRSLSLLEGKSWENARTAQDARELYQRIQHLEAEGEAYE</sequence>
<gene>
    <name evidence="1" type="ORF">FRX94_03820</name>
</gene>
<organism evidence="1 2">
    <name type="scientific">Corynebacterium canis</name>
    <dbReference type="NCBI Taxonomy" id="679663"/>
    <lineage>
        <taxon>Bacteria</taxon>
        <taxon>Bacillati</taxon>
        <taxon>Actinomycetota</taxon>
        <taxon>Actinomycetes</taxon>
        <taxon>Mycobacteriales</taxon>
        <taxon>Corynebacteriaceae</taxon>
        <taxon>Corynebacterium</taxon>
    </lineage>
</organism>
<dbReference type="EMBL" id="VOHM01000005">
    <property type="protein sequence ID" value="TWT26978.1"/>
    <property type="molecule type" value="Genomic_DNA"/>
</dbReference>
<accession>A0A5C5ULT1</accession>
<comment type="caution">
    <text evidence="1">The sequence shown here is derived from an EMBL/GenBank/DDBJ whole genome shotgun (WGS) entry which is preliminary data.</text>
</comment>
<dbReference type="Proteomes" id="UP000320791">
    <property type="component" value="Unassembled WGS sequence"/>
</dbReference>
<protein>
    <recommendedName>
        <fullName evidence="3">Tetratricopeptide repeat protein</fullName>
    </recommendedName>
</protein>
<evidence type="ECO:0000313" key="1">
    <source>
        <dbReference type="EMBL" id="TWT26978.1"/>
    </source>
</evidence>
<reference evidence="1 2" key="1">
    <citation type="submission" date="2019-08" db="EMBL/GenBank/DDBJ databases">
        <authorList>
            <person name="Lei W."/>
        </authorList>
    </citation>
    <scope>NUCLEOTIDE SEQUENCE [LARGE SCALE GENOMIC DNA]</scope>
    <source>
        <strain evidence="1 2">CCUG 58627</strain>
    </source>
</reference>
<keyword evidence="2" id="KW-1185">Reference proteome</keyword>
<name>A0A5C5ULT1_9CORY</name>
<proteinExistence type="predicted"/>
<dbReference type="RefSeq" id="WP_146323796.1">
    <property type="nucleotide sequence ID" value="NZ_BAABLR010000015.1"/>
</dbReference>
<evidence type="ECO:0000313" key="2">
    <source>
        <dbReference type="Proteomes" id="UP000320791"/>
    </source>
</evidence>